<evidence type="ECO:0000313" key="3">
    <source>
        <dbReference type="Proteomes" id="UP000645828"/>
    </source>
</evidence>
<feature type="region of interest" description="Disordered" evidence="1">
    <location>
        <begin position="84"/>
        <end position="130"/>
    </location>
</feature>
<proteinExistence type="predicted"/>
<dbReference type="AlphaFoldDB" id="A0A811Z583"/>
<evidence type="ECO:0000256" key="1">
    <source>
        <dbReference type="SAM" id="MobiDB-lite"/>
    </source>
</evidence>
<feature type="region of interest" description="Disordered" evidence="1">
    <location>
        <begin position="19"/>
        <end position="50"/>
    </location>
</feature>
<gene>
    <name evidence="2" type="ORF">NYPRO_LOCUS17611</name>
</gene>
<organism evidence="2 3">
    <name type="scientific">Nyctereutes procyonoides</name>
    <name type="common">Raccoon dog</name>
    <name type="synonym">Canis procyonoides</name>
    <dbReference type="NCBI Taxonomy" id="34880"/>
    <lineage>
        <taxon>Eukaryota</taxon>
        <taxon>Metazoa</taxon>
        <taxon>Chordata</taxon>
        <taxon>Craniata</taxon>
        <taxon>Vertebrata</taxon>
        <taxon>Euteleostomi</taxon>
        <taxon>Mammalia</taxon>
        <taxon>Eutheria</taxon>
        <taxon>Laurasiatheria</taxon>
        <taxon>Carnivora</taxon>
        <taxon>Caniformia</taxon>
        <taxon>Canidae</taxon>
        <taxon>Nyctereutes</taxon>
    </lineage>
</organism>
<feature type="region of interest" description="Disordered" evidence="1">
    <location>
        <begin position="162"/>
        <end position="231"/>
    </location>
</feature>
<name>A0A811Z583_NYCPR</name>
<reference evidence="2" key="1">
    <citation type="submission" date="2020-12" db="EMBL/GenBank/DDBJ databases">
        <authorList>
            <consortium name="Molecular Ecology Group"/>
        </authorList>
    </citation>
    <scope>NUCLEOTIDE SEQUENCE</scope>
    <source>
        <strain evidence="2">TBG_1078</strain>
    </source>
</reference>
<feature type="compositionally biased region" description="Low complexity" evidence="1">
    <location>
        <begin position="22"/>
        <end position="33"/>
    </location>
</feature>
<feature type="region of interest" description="Disordered" evidence="1">
    <location>
        <begin position="256"/>
        <end position="277"/>
    </location>
</feature>
<feature type="compositionally biased region" description="Polar residues" evidence="1">
    <location>
        <begin position="256"/>
        <end position="269"/>
    </location>
</feature>
<keyword evidence="3" id="KW-1185">Reference proteome</keyword>
<dbReference type="EMBL" id="CAJHUB010000760">
    <property type="protein sequence ID" value="CAD7684818.1"/>
    <property type="molecule type" value="Genomic_DNA"/>
</dbReference>
<comment type="caution">
    <text evidence="2">The sequence shown here is derived from an EMBL/GenBank/DDBJ whole genome shotgun (WGS) entry which is preliminary data.</text>
</comment>
<sequence>MAALGGWSQRRATLDSHLPLGPAAAFSSPMFSPALPPLRGSQGSFEEVNPSSLLSLSGPAPMSCSLQTLLTSLTLSPGRGWASISPLPDPVTAGTPRGTPAPPRGRRGPRPGPGAGLWGQHQEVPGRGGDLFPRSRRLPACLGQRRPLPAPQVWGALALGGAFPSLPHPPRRRLPRSSETPEPRRLLGAAVKRWARAPPPASALRRSAPPPASALRRSAPPPSPRKPARFRHRLPAAARACACACACAPRACAPQTASEESALQSSPSITKGGEQLS</sequence>
<protein>
    <submittedName>
        <fullName evidence="2">(raccoon dog) hypothetical protein</fullName>
    </submittedName>
</protein>
<feature type="compositionally biased region" description="Low complexity" evidence="1">
    <location>
        <begin position="202"/>
        <end position="218"/>
    </location>
</feature>
<dbReference type="Proteomes" id="UP000645828">
    <property type="component" value="Unassembled WGS sequence"/>
</dbReference>
<evidence type="ECO:0000313" key="2">
    <source>
        <dbReference type="EMBL" id="CAD7684818.1"/>
    </source>
</evidence>
<accession>A0A811Z583</accession>